<feature type="compositionally biased region" description="Low complexity" evidence="3">
    <location>
        <begin position="18"/>
        <end position="38"/>
    </location>
</feature>
<dbReference type="InterPro" id="IPR036877">
    <property type="entry name" value="SUI1_dom_sf"/>
</dbReference>
<dbReference type="HOGENOM" id="CLU_082805_2_0_1"/>
<dbReference type="InterPro" id="IPR005874">
    <property type="entry name" value="SUI1_euk"/>
</dbReference>
<dbReference type="Gene3D" id="3.30.780.10">
    <property type="entry name" value="SUI1-like domain"/>
    <property type="match status" value="1"/>
</dbReference>
<dbReference type="OrthoDB" id="10248435at2759"/>
<dbReference type="GO" id="GO:0003743">
    <property type="term" value="F:translation initiation factor activity"/>
    <property type="evidence" value="ECO:0007669"/>
    <property type="project" value="InterPro"/>
</dbReference>
<dbReference type="Pfam" id="PF01253">
    <property type="entry name" value="SUI1"/>
    <property type="match status" value="1"/>
</dbReference>
<name>W9CSD2_SCLBF</name>
<evidence type="ECO:0000256" key="2">
    <source>
        <dbReference type="ARBA" id="ARBA00022917"/>
    </source>
</evidence>
<accession>W9CSD2</accession>
<evidence type="ECO:0000259" key="4">
    <source>
        <dbReference type="PROSITE" id="PS50296"/>
    </source>
</evidence>
<dbReference type="EMBL" id="AYSA01000087">
    <property type="protein sequence ID" value="ESZ97385.1"/>
    <property type="molecule type" value="Genomic_DNA"/>
</dbReference>
<feature type="region of interest" description="Disordered" evidence="3">
    <location>
        <begin position="1"/>
        <end position="38"/>
    </location>
</feature>
<protein>
    <recommendedName>
        <fullName evidence="4">SUI1 domain-containing protein</fullName>
    </recommendedName>
</protein>
<evidence type="ECO:0000256" key="1">
    <source>
        <dbReference type="ARBA" id="ARBA00005422"/>
    </source>
</evidence>
<organism evidence="5 6">
    <name type="scientific">Sclerotinia borealis (strain F-4128)</name>
    <dbReference type="NCBI Taxonomy" id="1432307"/>
    <lineage>
        <taxon>Eukaryota</taxon>
        <taxon>Fungi</taxon>
        <taxon>Dikarya</taxon>
        <taxon>Ascomycota</taxon>
        <taxon>Pezizomycotina</taxon>
        <taxon>Leotiomycetes</taxon>
        <taxon>Helotiales</taxon>
        <taxon>Sclerotiniaceae</taxon>
        <taxon>Sclerotinia</taxon>
    </lineage>
</organism>
<dbReference type="InterPro" id="IPR001950">
    <property type="entry name" value="SUI1"/>
</dbReference>
<dbReference type="STRING" id="1432307.W9CSD2"/>
<feature type="compositionally biased region" description="Polar residues" evidence="3">
    <location>
        <begin position="1"/>
        <end position="17"/>
    </location>
</feature>
<evidence type="ECO:0000313" key="6">
    <source>
        <dbReference type="Proteomes" id="UP000019487"/>
    </source>
</evidence>
<dbReference type="SUPFAM" id="SSF55159">
    <property type="entry name" value="eIF1-like"/>
    <property type="match status" value="1"/>
</dbReference>
<gene>
    <name evidence="5" type="ORF">SBOR_2213</name>
</gene>
<sequence length="159" mass="17748">MSSSQTEKVNTTATTDMSSQTEKANTTTTTDTSSQTEMQSQIKNLKSIDFFAEAGEVDVKPANIIHIRIQQTRGPTKITKEGKYRPHVITTLEGLPERLDKKRIVQFLQKRLGCAGTIVSDVHWGEVIQLQGDEREKVAEFLIADDGCQLSKDLIMVHD</sequence>
<comment type="caution">
    <text evidence="5">The sequence shown here is derived from an EMBL/GenBank/DDBJ whole genome shotgun (WGS) entry which is preliminary data.</text>
</comment>
<reference evidence="5 6" key="1">
    <citation type="journal article" date="2014" name="Genome Announc.">
        <title>Draft genome sequence of Sclerotinia borealis, a psychrophilic plant pathogenic fungus.</title>
        <authorList>
            <person name="Mardanov A.V."/>
            <person name="Beletsky A.V."/>
            <person name="Kadnikov V.V."/>
            <person name="Ignatov A.N."/>
            <person name="Ravin N.V."/>
        </authorList>
    </citation>
    <scope>NUCLEOTIDE SEQUENCE [LARGE SCALE GENOMIC DNA]</scope>
    <source>
        <strain evidence="6">F-4157</strain>
    </source>
</reference>
<keyword evidence="2" id="KW-0648">Protein biosynthesis</keyword>
<evidence type="ECO:0000256" key="3">
    <source>
        <dbReference type="SAM" id="MobiDB-lite"/>
    </source>
</evidence>
<dbReference type="PANTHER" id="PTHR10388">
    <property type="entry name" value="EUKARYOTIC TRANSLATION INITIATION FACTOR SUI1"/>
    <property type="match status" value="1"/>
</dbReference>
<dbReference type="PROSITE" id="PS50296">
    <property type="entry name" value="SUI1"/>
    <property type="match status" value="1"/>
</dbReference>
<dbReference type="CDD" id="cd11566">
    <property type="entry name" value="eIF1_SUI1"/>
    <property type="match status" value="1"/>
</dbReference>
<comment type="similarity">
    <text evidence="1">Belongs to the SUI1 family.</text>
</comment>
<dbReference type="AlphaFoldDB" id="W9CSD2"/>
<evidence type="ECO:0000313" key="5">
    <source>
        <dbReference type="EMBL" id="ESZ97385.1"/>
    </source>
</evidence>
<proteinExistence type="inferred from homology"/>
<dbReference type="Proteomes" id="UP000019487">
    <property type="component" value="Unassembled WGS sequence"/>
</dbReference>
<feature type="domain" description="SUI1" evidence="4">
    <location>
        <begin position="76"/>
        <end position="146"/>
    </location>
</feature>
<keyword evidence="6" id="KW-1185">Reference proteome</keyword>